<dbReference type="EMBL" id="JBHUMP010000008">
    <property type="protein sequence ID" value="MFD2740094.1"/>
    <property type="molecule type" value="Genomic_DNA"/>
</dbReference>
<accession>A0ABW5U5A7</accession>
<reference evidence="3" key="1">
    <citation type="journal article" date="2019" name="Int. J. Syst. Evol. Microbiol.">
        <title>The Global Catalogue of Microorganisms (GCM) 10K type strain sequencing project: providing services to taxonomists for standard genome sequencing and annotation.</title>
        <authorList>
            <consortium name="The Broad Institute Genomics Platform"/>
            <consortium name="The Broad Institute Genome Sequencing Center for Infectious Disease"/>
            <person name="Wu L."/>
            <person name="Ma J."/>
        </authorList>
    </citation>
    <scope>NUCLEOTIDE SEQUENCE [LARGE SCALE GENOMIC DNA]</scope>
    <source>
        <strain evidence="3">TISTR 2562</strain>
    </source>
</reference>
<name>A0ABW5U5A7_9RHOB</name>
<protein>
    <submittedName>
        <fullName evidence="2">Type II toxin-antitoxin system CcdA family antitoxin</fullName>
    </submittedName>
</protein>
<dbReference type="RefSeq" id="WP_386374328.1">
    <property type="nucleotide sequence ID" value="NZ_JBHUMP010000008.1"/>
</dbReference>
<evidence type="ECO:0000313" key="2">
    <source>
        <dbReference type="EMBL" id="MFD2740094.1"/>
    </source>
</evidence>
<keyword evidence="3" id="KW-1185">Reference proteome</keyword>
<comment type="caution">
    <text evidence="2">The sequence shown here is derived from an EMBL/GenBank/DDBJ whole genome shotgun (WGS) entry which is preliminary data.</text>
</comment>
<organism evidence="2 3">
    <name type="scientific">Sulfitobacter aestuarii</name>
    <dbReference type="NCBI Taxonomy" id="2161676"/>
    <lineage>
        <taxon>Bacteria</taxon>
        <taxon>Pseudomonadati</taxon>
        <taxon>Pseudomonadota</taxon>
        <taxon>Alphaproteobacteria</taxon>
        <taxon>Rhodobacterales</taxon>
        <taxon>Roseobacteraceae</taxon>
        <taxon>Sulfitobacter</taxon>
    </lineage>
</organism>
<proteinExistence type="predicted"/>
<dbReference type="InterPro" id="IPR009956">
    <property type="entry name" value="Post-segregation_anti-tox_CcdA"/>
</dbReference>
<dbReference type="Pfam" id="PF07362">
    <property type="entry name" value="CcdA"/>
    <property type="match status" value="1"/>
</dbReference>
<evidence type="ECO:0000313" key="3">
    <source>
        <dbReference type="Proteomes" id="UP001597474"/>
    </source>
</evidence>
<sequence length="81" mass="9002">MSQTAQVKQRTNVTIDSEILSAARDLRLNVSAISEAALSDAVRLARAQSWQAENEAALAERRRWIEREGLPLADLQILVTD</sequence>
<dbReference type="Proteomes" id="UP001597474">
    <property type="component" value="Unassembled WGS sequence"/>
</dbReference>
<keyword evidence="1" id="KW-1277">Toxin-antitoxin system</keyword>
<gene>
    <name evidence="2" type="ORF">ACFSUD_10970</name>
</gene>
<evidence type="ECO:0000256" key="1">
    <source>
        <dbReference type="ARBA" id="ARBA00022649"/>
    </source>
</evidence>